<evidence type="ECO:0000256" key="2">
    <source>
        <dbReference type="ARBA" id="ARBA00022645"/>
    </source>
</evidence>
<organism evidence="7 8">
    <name type="scientific">Orbilia ellipsospora</name>
    <dbReference type="NCBI Taxonomy" id="2528407"/>
    <lineage>
        <taxon>Eukaryota</taxon>
        <taxon>Fungi</taxon>
        <taxon>Dikarya</taxon>
        <taxon>Ascomycota</taxon>
        <taxon>Pezizomycotina</taxon>
        <taxon>Orbiliomycetes</taxon>
        <taxon>Orbiliales</taxon>
        <taxon>Orbiliaceae</taxon>
        <taxon>Orbilia</taxon>
    </lineage>
</organism>
<proteinExistence type="inferred from homology"/>
<evidence type="ECO:0000256" key="4">
    <source>
        <dbReference type="ARBA" id="ARBA00022801"/>
    </source>
</evidence>
<dbReference type="PANTHER" id="PTHR11802">
    <property type="entry name" value="SERINE PROTEASE FAMILY S10 SERINE CARBOXYPEPTIDASE"/>
    <property type="match status" value="1"/>
</dbReference>
<dbReference type="EMBL" id="JAVHJO010000005">
    <property type="protein sequence ID" value="KAK6540575.1"/>
    <property type="molecule type" value="Genomic_DNA"/>
</dbReference>
<dbReference type="PRINTS" id="PR00724">
    <property type="entry name" value="CRBOXYPTASEC"/>
</dbReference>
<dbReference type="PANTHER" id="PTHR11802:SF64">
    <property type="entry name" value="CARBOXYPEPTIDASE"/>
    <property type="match status" value="1"/>
</dbReference>
<sequence length="492" mass="54627">MKFLFKFTISLLASSQALALPTNDGTTEGLTKRDFVRSKLGPRVKDATSQGFDKVRQFFGYLDDDKKDKHMFYCKFELRVINASDGVTAKFPRLRISARKDRLFANAYCQFKGFYESRSKPQEDPIIIWFSGGPGESSVVEMFDIGPAVATKDGKHTSKPLSWNNFANLMFIDNPIGAGFSYGKAVNYTSDAAKDIVPLLERFFQDFPEYSKQPVHLTGSSYAGHWVPAFADEIVRTNAKVNLKSISIGNGIMNSKIQYPYWIETICSKDSPYPRAKEENCARMKAQLPDCMKQLKTCAADPKNDLVCRQASEACDSLMDAGNVYGWDIRNPPFDHIESEALDSLHCGQTWLGQDSTAKLFGAFGHDYSTAEASNKLTGTGDSVIPYDQGLPRLLKKGIEILRYAGDADYVCNWLGNKALAESIQWDGKAEFGKTPMKSFSVESVSKPVGETKSARGLLHFVRVFNAGHAVPIHQPQVAHDMMKAALSGKLK</sequence>
<comment type="caution">
    <text evidence="7">The sequence shown here is derived from an EMBL/GenBank/DDBJ whole genome shotgun (WGS) entry which is preliminary data.</text>
</comment>
<dbReference type="AlphaFoldDB" id="A0AAV9XEN6"/>
<dbReference type="Gene3D" id="1.10.287.410">
    <property type="match status" value="1"/>
</dbReference>
<dbReference type="InterPro" id="IPR001563">
    <property type="entry name" value="Peptidase_S10"/>
</dbReference>
<dbReference type="Pfam" id="PF00450">
    <property type="entry name" value="Peptidase_S10"/>
    <property type="match status" value="1"/>
</dbReference>
<reference evidence="7 8" key="1">
    <citation type="submission" date="2019-10" db="EMBL/GenBank/DDBJ databases">
        <authorList>
            <person name="Palmer J.M."/>
        </authorList>
    </citation>
    <scope>NUCLEOTIDE SEQUENCE [LARGE SCALE GENOMIC DNA]</scope>
    <source>
        <strain evidence="7 8">TWF694</strain>
    </source>
</reference>
<feature type="signal peptide" evidence="6">
    <location>
        <begin position="1"/>
        <end position="19"/>
    </location>
</feature>
<dbReference type="InterPro" id="IPR029058">
    <property type="entry name" value="AB_hydrolase_fold"/>
</dbReference>
<accession>A0AAV9XEN6</accession>
<feature type="chain" id="PRO_5043765668" description="Serine carboxypeptidase" evidence="6">
    <location>
        <begin position="20"/>
        <end position="492"/>
    </location>
</feature>
<protein>
    <recommendedName>
        <fullName evidence="9">Serine carboxypeptidase</fullName>
    </recommendedName>
</protein>
<evidence type="ECO:0000313" key="7">
    <source>
        <dbReference type="EMBL" id="KAK6540575.1"/>
    </source>
</evidence>
<evidence type="ECO:0000256" key="3">
    <source>
        <dbReference type="ARBA" id="ARBA00022670"/>
    </source>
</evidence>
<dbReference type="PROSITE" id="PS00560">
    <property type="entry name" value="CARBOXYPEPT_SER_HIS"/>
    <property type="match status" value="1"/>
</dbReference>
<dbReference type="Gene3D" id="3.40.50.1820">
    <property type="entry name" value="alpha/beta hydrolase"/>
    <property type="match status" value="1"/>
</dbReference>
<gene>
    <name evidence="7" type="ORF">TWF694_009366</name>
</gene>
<evidence type="ECO:0008006" key="9">
    <source>
        <dbReference type="Google" id="ProtNLM"/>
    </source>
</evidence>
<evidence type="ECO:0000256" key="6">
    <source>
        <dbReference type="SAM" id="SignalP"/>
    </source>
</evidence>
<dbReference type="GO" id="GO:0006508">
    <property type="term" value="P:proteolysis"/>
    <property type="evidence" value="ECO:0007669"/>
    <property type="project" value="UniProtKB-KW"/>
</dbReference>
<keyword evidence="8" id="KW-1185">Reference proteome</keyword>
<keyword evidence="3" id="KW-0645">Protease</keyword>
<name>A0AAV9XEN6_9PEZI</name>
<dbReference type="GO" id="GO:0000324">
    <property type="term" value="C:fungal-type vacuole"/>
    <property type="evidence" value="ECO:0007669"/>
    <property type="project" value="TreeGrafter"/>
</dbReference>
<keyword evidence="2" id="KW-0121">Carboxypeptidase</keyword>
<comment type="similarity">
    <text evidence="1">Belongs to the peptidase S10 family.</text>
</comment>
<dbReference type="InterPro" id="IPR033124">
    <property type="entry name" value="Ser_caboxypep_his_AS"/>
</dbReference>
<dbReference type="SUPFAM" id="SSF53474">
    <property type="entry name" value="alpha/beta-Hydrolases"/>
    <property type="match status" value="1"/>
</dbReference>
<keyword evidence="5" id="KW-0325">Glycoprotein</keyword>
<evidence type="ECO:0000313" key="8">
    <source>
        <dbReference type="Proteomes" id="UP001365542"/>
    </source>
</evidence>
<evidence type="ECO:0000256" key="5">
    <source>
        <dbReference type="ARBA" id="ARBA00023180"/>
    </source>
</evidence>
<keyword evidence="4" id="KW-0378">Hydrolase</keyword>
<dbReference type="GO" id="GO:0004185">
    <property type="term" value="F:serine-type carboxypeptidase activity"/>
    <property type="evidence" value="ECO:0007669"/>
    <property type="project" value="InterPro"/>
</dbReference>
<dbReference type="Proteomes" id="UP001365542">
    <property type="component" value="Unassembled WGS sequence"/>
</dbReference>
<keyword evidence="6" id="KW-0732">Signal</keyword>
<evidence type="ECO:0000256" key="1">
    <source>
        <dbReference type="ARBA" id="ARBA00009431"/>
    </source>
</evidence>